<dbReference type="AlphaFoldDB" id="A0AAN8Z2P4"/>
<comment type="function">
    <text evidence="7">May be involved in cell wall biosynthesis.</text>
</comment>
<dbReference type="PANTHER" id="PTHR31889">
    <property type="entry name" value="FUCOSYLTRANSFERASE 2-RELATED"/>
    <property type="match status" value="1"/>
</dbReference>
<evidence type="ECO:0000313" key="9">
    <source>
        <dbReference type="Proteomes" id="UP001370490"/>
    </source>
</evidence>
<sequence>MKENLPPQINMHFGNRKSKAVLITSLNSGYFEKVRDLYWEHPAATGEVIRVYRPNHEGYRQSEKQMHNRMAWADMWLLISTDVLVTNSWSTFAYVAQALGGLKPWILYKPENQTTPDPPCRGAMSMEHCFHAPPFYDRMERKGIESGKLFPHVRHWEDMSWALKLVDHTEL</sequence>
<proteinExistence type="inferred from homology"/>
<keyword evidence="5" id="KW-0325">Glycoprotein</keyword>
<dbReference type="GO" id="GO:0071555">
    <property type="term" value="P:cell wall organization"/>
    <property type="evidence" value="ECO:0007669"/>
    <property type="project" value="UniProtKB-UniRule"/>
</dbReference>
<dbReference type="Pfam" id="PF03254">
    <property type="entry name" value="XG_FTase"/>
    <property type="match status" value="1"/>
</dbReference>
<keyword evidence="6 7" id="KW-0961">Cell wall biogenesis/degradation</keyword>
<comment type="subcellular location">
    <subcellularLocation>
        <location evidence="7">Golgi apparatus</location>
        <location evidence="7">Golgi stack membrane</location>
        <topology evidence="7">Single-pass type II membrane protein</topology>
    </subcellularLocation>
</comment>
<dbReference type="GO" id="GO:0042546">
    <property type="term" value="P:cell wall biogenesis"/>
    <property type="evidence" value="ECO:0007669"/>
    <property type="project" value="InterPro"/>
</dbReference>
<dbReference type="EMBL" id="JBAMMX010000020">
    <property type="protein sequence ID" value="KAK6920910.1"/>
    <property type="molecule type" value="Genomic_DNA"/>
</dbReference>
<keyword evidence="2 7" id="KW-0328">Glycosyltransferase</keyword>
<accession>A0AAN8Z2P4</accession>
<dbReference type="GO" id="GO:0009969">
    <property type="term" value="P:xyloglucan biosynthetic process"/>
    <property type="evidence" value="ECO:0007669"/>
    <property type="project" value="TreeGrafter"/>
</dbReference>
<keyword evidence="4 7" id="KW-0333">Golgi apparatus</keyword>
<organism evidence="8 9">
    <name type="scientific">Dillenia turbinata</name>
    <dbReference type="NCBI Taxonomy" id="194707"/>
    <lineage>
        <taxon>Eukaryota</taxon>
        <taxon>Viridiplantae</taxon>
        <taxon>Streptophyta</taxon>
        <taxon>Embryophyta</taxon>
        <taxon>Tracheophyta</taxon>
        <taxon>Spermatophyta</taxon>
        <taxon>Magnoliopsida</taxon>
        <taxon>eudicotyledons</taxon>
        <taxon>Gunneridae</taxon>
        <taxon>Pentapetalae</taxon>
        <taxon>Dilleniales</taxon>
        <taxon>Dilleniaceae</taxon>
        <taxon>Dillenia</taxon>
    </lineage>
</organism>
<comment type="similarity">
    <text evidence="1 7">Belongs to the glycosyltransferase 37 family.</text>
</comment>
<reference evidence="8 9" key="1">
    <citation type="submission" date="2023-12" db="EMBL/GenBank/DDBJ databases">
        <title>A high-quality genome assembly for Dillenia turbinata (Dilleniales).</title>
        <authorList>
            <person name="Chanderbali A."/>
        </authorList>
    </citation>
    <scope>NUCLEOTIDE SEQUENCE [LARGE SCALE GENOMIC DNA]</scope>
    <source>
        <strain evidence="8">LSX21</strain>
        <tissue evidence="8">Leaf</tissue>
    </source>
</reference>
<dbReference type="PANTHER" id="PTHR31889:SF2">
    <property type="entry name" value="FUCOSYLTRANSFERASE 3"/>
    <property type="match status" value="1"/>
</dbReference>
<evidence type="ECO:0000256" key="7">
    <source>
        <dbReference type="RuleBase" id="RU367004"/>
    </source>
</evidence>
<protein>
    <recommendedName>
        <fullName evidence="7">Fucosyltransferase</fullName>
        <ecNumber evidence="7">2.4.1.-</ecNumber>
    </recommendedName>
</protein>
<dbReference type="GO" id="GO:0032580">
    <property type="term" value="C:Golgi cisterna membrane"/>
    <property type="evidence" value="ECO:0007669"/>
    <property type="project" value="UniProtKB-SubCell"/>
</dbReference>
<comment type="caution">
    <text evidence="8">The sequence shown here is derived from an EMBL/GenBank/DDBJ whole genome shotgun (WGS) entry which is preliminary data.</text>
</comment>
<keyword evidence="9" id="KW-1185">Reference proteome</keyword>
<evidence type="ECO:0000313" key="8">
    <source>
        <dbReference type="EMBL" id="KAK6920910.1"/>
    </source>
</evidence>
<name>A0AAN8Z2P4_9MAGN</name>
<evidence type="ECO:0000256" key="2">
    <source>
        <dbReference type="ARBA" id="ARBA00022676"/>
    </source>
</evidence>
<dbReference type="GO" id="GO:0008107">
    <property type="term" value="F:galactoside 2-alpha-L-fucosyltransferase activity"/>
    <property type="evidence" value="ECO:0007669"/>
    <property type="project" value="InterPro"/>
</dbReference>
<dbReference type="Proteomes" id="UP001370490">
    <property type="component" value="Unassembled WGS sequence"/>
</dbReference>
<dbReference type="EC" id="2.4.1.-" evidence="7"/>
<dbReference type="InterPro" id="IPR004938">
    <property type="entry name" value="XG_FTase"/>
</dbReference>
<evidence type="ECO:0000256" key="6">
    <source>
        <dbReference type="ARBA" id="ARBA00023316"/>
    </source>
</evidence>
<evidence type="ECO:0000256" key="4">
    <source>
        <dbReference type="ARBA" id="ARBA00023034"/>
    </source>
</evidence>
<evidence type="ECO:0000256" key="3">
    <source>
        <dbReference type="ARBA" id="ARBA00022679"/>
    </source>
</evidence>
<evidence type="ECO:0000256" key="5">
    <source>
        <dbReference type="ARBA" id="ARBA00023180"/>
    </source>
</evidence>
<keyword evidence="3 7" id="KW-0808">Transferase</keyword>
<evidence type="ECO:0000256" key="1">
    <source>
        <dbReference type="ARBA" id="ARBA00010481"/>
    </source>
</evidence>
<gene>
    <name evidence="8" type="ORF">RJ641_014588</name>
</gene>